<dbReference type="Proteomes" id="UP001527202">
    <property type="component" value="Unassembled WGS sequence"/>
</dbReference>
<reference evidence="4 7" key="2">
    <citation type="submission" date="2022-05" db="EMBL/GenBank/DDBJ databases">
        <title>Genome Sequencing of Bee-Associated Microbes.</title>
        <authorList>
            <person name="Dunlap C."/>
        </authorList>
    </citation>
    <scope>NUCLEOTIDE SEQUENCE [LARGE SCALE GENOMIC DNA]</scope>
    <source>
        <strain evidence="4 7">NRRL B-23120</strain>
    </source>
</reference>
<dbReference type="NCBIfam" id="TIGR00377">
    <property type="entry name" value="ant_ant_sig"/>
    <property type="match status" value="1"/>
</dbReference>
<evidence type="ECO:0000313" key="7">
    <source>
        <dbReference type="Proteomes" id="UP001527202"/>
    </source>
</evidence>
<proteinExistence type="inferred from homology"/>
<dbReference type="PANTHER" id="PTHR33495">
    <property type="entry name" value="ANTI-SIGMA FACTOR ANTAGONIST TM_1081-RELATED-RELATED"/>
    <property type="match status" value="1"/>
</dbReference>
<dbReference type="RefSeq" id="WP_042228357.1">
    <property type="nucleotide sequence ID" value="NZ_CP026520.1"/>
</dbReference>
<dbReference type="EMBL" id="CP026520">
    <property type="protein sequence ID" value="QAV18381.1"/>
    <property type="molecule type" value="Genomic_DNA"/>
</dbReference>
<reference evidence="5 6" key="1">
    <citation type="submission" date="2018-01" db="EMBL/GenBank/DDBJ databases">
        <title>The whole genome sequencing and assembly of Paenibacillus chitinolyticus KCCM 41400 strain.</title>
        <authorList>
            <person name="Kim J.-Y."/>
            <person name="Park M.-K."/>
            <person name="Lee Y.-J."/>
            <person name="Yi H."/>
            <person name="Bahn Y.-S."/>
            <person name="Kim J.F."/>
            <person name="Lee D.-W."/>
        </authorList>
    </citation>
    <scope>NUCLEOTIDE SEQUENCE [LARGE SCALE GENOMIC DNA]</scope>
    <source>
        <strain evidence="5 6">KCCM 41400</strain>
    </source>
</reference>
<evidence type="ECO:0000256" key="2">
    <source>
        <dbReference type="RuleBase" id="RU003749"/>
    </source>
</evidence>
<dbReference type="InterPro" id="IPR036513">
    <property type="entry name" value="STAS_dom_sf"/>
</dbReference>
<evidence type="ECO:0000313" key="4">
    <source>
        <dbReference type="EMBL" id="MCY9594368.1"/>
    </source>
</evidence>
<dbReference type="AlphaFoldDB" id="A0A410WVP4"/>
<dbReference type="PANTHER" id="PTHR33495:SF2">
    <property type="entry name" value="ANTI-SIGMA FACTOR ANTAGONIST TM_1081-RELATED"/>
    <property type="match status" value="1"/>
</dbReference>
<dbReference type="Pfam" id="PF01740">
    <property type="entry name" value="STAS"/>
    <property type="match status" value="1"/>
</dbReference>
<evidence type="ECO:0000313" key="5">
    <source>
        <dbReference type="EMBL" id="QAV18381.1"/>
    </source>
</evidence>
<dbReference type="GeneID" id="95375561"/>
<dbReference type="Gene3D" id="3.30.750.24">
    <property type="entry name" value="STAS domain"/>
    <property type="match status" value="1"/>
</dbReference>
<accession>A0A410WVP4</accession>
<name>A0A410WVP4_9BACL</name>
<dbReference type="EMBL" id="JAMDMJ010000001">
    <property type="protein sequence ID" value="MCY9594368.1"/>
    <property type="molecule type" value="Genomic_DNA"/>
</dbReference>
<dbReference type="SUPFAM" id="SSF52091">
    <property type="entry name" value="SpoIIaa-like"/>
    <property type="match status" value="1"/>
</dbReference>
<evidence type="ECO:0000259" key="3">
    <source>
        <dbReference type="PROSITE" id="PS50801"/>
    </source>
</evidence>
<dbReference type="Proteomes" id="UP000288943">
    <property type="component" value="Chromosome"/>
</dbReference>
<dbReference type="InterPro" id="IPR003658">
    <property type="entry name" value="Anti-sigma_ant"/>
</dbReference>
<feature type="domain" description="STAS" evidence="3">
    <location>
        <begin position="7"/>
        <end position="111"/>
    </location>
</feature>
<dbReference type="GO" id="GO:0043856">
    <property type="term" value="F:anti-sigma factor antagonist activity"/>
    <property type="evidence" value="ECO:0007669"/>
    <property type="project" value="InterPro"/>
</dbReference>
<comment type="similarity">
    <text evidence="1 2">Belongs to the anti-sigma-factor antagonist family.</text>
</comment>
<sequence length="111" mass="12347">MVQENKFRMEKQITDDDNIISLIGELDLSKASEFNTNVDPFVQDVGRKLILNLKELTYIDSTGIGVILTIIKTRHALKASFAVENIPPKVQKLFDLTGLTPFLSAVANTVN</sequence>
<evidence type="ECO:0000256" key="1">
    <source>
        <dbReference type="ARBA" id="ARBA00009013"/>
    </source>
</evidence>
<dbReference type="InterPro" id="IPR002645">
    <property type="entry name" value="STAS_dom"/>
</dbReference>
<dbReference type="OrthoDB" id="9793697at2"/>
<protein>
    <recommendedName>
        <fullName evidence="2">Anti-sigma factor antagonist</fullName>
    </recommendedName>
</protein>
<gene>
    <name evidence="4" type="ORF">M5X16_01065</name>
    <name evidence="5" type="ORF">PC41400_12145</name>
</gene>
<dbReference type="PROSITE" id="PS50801">
    <property type="entry name" value="STAS"/>
    <property type="match status" value="1"/>
</dbReference>
<dbReference type="KEGG" id="pchi:PC41400_12145"/>
<keyword evidence="7" id="KW-1185">Reference proteome</keyword>
<dbReference type="CDD" id="cd07043">
    <property type="entry name" value="STAS_anti-anti-sigma_factors"/>
    <property type="match status" value="1"/>
</dbReference>
<evidence type="ECO:0000313" key="6">
    <source>
        <dbReference type="Proteomes" id="UP000288943"/>
    </source>
</evidence>
<organism evidence="5 6">
    <name type="scientific">Paenibacillus chitinolyticus</name>
    <dbReference type="NCBI Taxonomy" id="79263"/>
    <lineage>
        <taxon>Bacteria</taxon>
        <taxon>Bacillati</taxon>
        <taxon>Bacillota</taxon>
        <taxon>Bacilli</taxon>
        <taxon>Bacillales</taxon>
        <taxon>Paenibacillaceae</taxon>
        <taxon>Paenibacillus</taxon>
    </lineage>
</organism>